<comment type="caution">
    <text evidence="1">The sequence shown here is derived from an EMBL/GenBank/DDBJ whole genome shotgun (WGS) entry which is preliminary data.</text>
</comment>
<accession>A0A2M6K924</accession>
<evidence type="ECO:0000313" key="1">
    <source>
        <dbReference type="EMBL" id="PIR13389.1"/>
    </source>
</evidence>
<dbReference type="Proteomes" id="UP000230869">
    <property type="component" value="Unassembled WGS sequence"/>
</dbReference>
<protein>
    <submittedName>
        <fullName evidence="1">Uncharacterized protein</fullName>
    </submittedName>
</protein>
<proteinExistence type="predicted"/>
<reference evidence="1 2" key="1">
    <citation type="submission" date="2017-09" db="EMBL/GenBank/DDBJ databases">
        <title>Depth-based differentiation of microbial function through sediment-hosted aquifers and enrichment of novel symbionts in the deep terrestrial subsurface.</title>
        <authorList>
            <person name="Probst A.J."/>
            <person name="Ladd B."/>
            <person name="Jarett J.K."/>
            <person name="Geller-Mcgrath D.E."/>
            <person name="Sieber C.M."/>
            <person name="Emerson J.B."/>
            <person name="Anantharaman K."/>
            <person name="Thomas B.C."/>
            <person name="Malmstrom R."/>
            <person name="Stieglmeier M."/>
            <person name="Klingl A."/>
            <person name="Woyke T."/>
            <person name="Ryan C.M."/>
            <person name="Banfield J.F."/>
        </authorList>
    </citation>
    <scope>NUCLEOTIDE SEQUENCE [LARGE SCALE GENOMIC DNA]</scope>
    <source>
        <strain evidence="1">CG11_big_fil_rev_8_21_14_0_20_39_10</strain>
    </source>
</reference>
<dbReference type="AlphaFoldDB" id="A0A2M6K924"/>
<name>A0A2M6K924_9BACT</name>
<gene>
    <name evidence="1" type="ORF">COV49_02375</name>
</gene>
<dbReference type="EMBL" id="PCWW01000039">
    <property type="protein sequence ID" value="PIR13389.1"/>
    <property type="molecule type" value="Genomic_DNA"/>
</dbReference>
<organism evidence="1 2">
    <name type="scientific">Candidatus Falkowbacteria bacterium CG11_big_fil_rev_8_21_14_0_20_39_10</name>
    <dbReference type="NCBI Taxonomy" id="1974570"/>
    <lineage>
        <taxon>Bacteria</taxon>
        <taxon>Candidatus Falkowiibacteriota</taxon>
    </lineage>
</organism>
<sequence length="482" mass="55128">MNKFIVKLRIFLWLVLTVVVGSSFWLGIVPSGKIVYISDFEKENEFVQKLTPEERVKPAENGTQKIIGNPVYFSLRTPRKFEKAKLTLKYKNSQNISLLEAGVLVDKQIWRYDLKPIENKVIDDLSMVWDVIRERDTVLLQREKKFNSLGDFLNNLPARDEIALYNYSLDKEFILSDYKKEKELNSKALELSSFSLRGNYQFYTYIKDENLSFNFTFQDLNQNQDADQVDINVYYQNQLIDSRHLDDDGITVDFRGASQARALDLNLASLPEGVYKIEVRAGDDIVSQEIKTSQTKVAFINKIWLLAAGKENFSVFTDSNLVGAQTINPASRQTLKINGEDLEISETYKMFSQKTGMALAEIKLQKDGIILSGDGVFSFSEGSLINPDFKKVTPDLDIDRAQINYILADYRGPSQDGEWKVATAEFDIANAYREFSKNSFIISVPALSAEDDIDDYIKIDEIKVELEGKSLWEKLREVISNK</sequence>
<evidence type="ECO:0000313" key="2">
    <source>
        <dbReference type="Proteomes" id="UP000230869"/>
    </source>
</evidence>